<dbReference type="Proteomes" id="UP000031847">
    <property type="component" value="Unassembled WGS sequence"/>
</dbReference>
<accession>A0A0B8QXI4</accession>
<dbReference type="GO" id="GO:0071555">
    <property type="term" value="P:cell wall organization"/>
    <property type="evidence" value="ECO:0007669"/>
    <property type="project" value="UniProtKB-KW"/>
</dbReference>
<keyword evidence="1" id="KW-0812">Transmembrane</keyword>
<comment type="function">
    <text evidence="1">Functions as a peptidoglycan terminase that cleaves nascent peptidoglycan strands endolytically to terminate their elongation.</text>
</comment>
<dbReference type="EC" id="4.2.2.29" evidence="1"/>
<feature type="transmembrane region" description="Helical" evidence="1">
    <location>
        <begin position="182"/>
        <end position="202"/>
    </location>
</feature>
<keyword evidence="1" id="KW-1133">Transmembrane helix</keyword>
<evidence type="ECO:0000256" key="2">
    <source>
        <dbReference type="SAM" id="MobiDB-lite"/>
    </source>
</evidence>
<feature type="site" description="Important for catalytic activity" evidence="1">
    <location>
        <position position="426"/>
    </location>
</feature>
<dbReference type="EMBL" id="BBSI01000017">
    <property type="protein sequence ID" value="GAM79638.1"/>
    <property type="molecule type" value="Genomic_DNA"/>
</dbReference>
<keyword evidence="1" id="KW-0472">Membrane</keyword>
<feature type="region of interest" description="Disordered" evidence="2">
    <location>
        <begin position="23"/>
        <end position="175"/>
    </location>
</feature>
<feature type="compositionally biased region" description="Basic residues" evidence="2">
    <location>
        <begin position="160"/>
        <end position="175"/>
    </location>
</feature>
<keyword evidence="1" id="KW-1003">Cell membrane</keyword>
<feature type="compositionally biased region" description="Basic and acidic residues" evidence="2">
    <location>
        <begin position="23"/>
        <end position="64"/>
    </location>
</feature>
<dbReference type="RefSeq" id="WP_025016858.1">
    <property type="nucleotide sequence ID" value="NZ_BAABQR010000001.1"/>
</dbReference>
<comment type="catalytic activity">
    <reaction evidence="1">
        <text>a peptidoglycan chain = a peptidoglycan chain with N-acetyl-1,6-anhydromuramyl-[peptide] at the reducing end + a peptidoglycan chain with N-acetylglucosamine at the non-reducing end.</text>
        <dbReference type="EC" id="4.2.2.29"/>
    </reaction>
</comment>
<dbReference type="PANTHER" id="PTHR30518">
    <property type="entry name" value="ENDOLYTIC MUREIN TRANSGLYCOSYLASE"/>
    <property type="match status" value="1"/>
</dbReference>
<comment type="similarity">
    <text evidence="1">Belongs to the transglycosylase MltG family.</text>
</comment>
<evidence type="ECO:0000313" key="4">
    <source>
        <dbReference type="Proteomes" id="UP000031847"/>
    </source>
</evidence>
<dbReference type="AlphaFoldDB" id="A0A0B8QXI4"/>
<dbReference type="HAMAP" id="MF_02065">
    <property type="entry name" value="MltG"/>
    <property type="match status" value="1"/>
</dbReference>
<sequence>MVDKETTEFSRGSFKEKILRQLEENAAKQAETKFPDPEDFERPSRSDSEEPERKIEPRKVDLEPFKLPVFDFPAADENEEEPFVENENLSEEGDSLRQNLDGVVSEEIQNQDIPPQFSRSESKVQDEKVEQEQFSEKKESEKMVKHQPSRRTNSSSKKTSSSKKNKNKNKNKKKKKVTAGKIIAVIVVLLVLVVGGTGWYGYNFVKSGIQPLDSKNATAKSINIPAGSSSKQIGEILQRQSIIKNGMVFQYYTKFKNYSEFKSGYYNLAPNMSLSTIASKLEEGGTEKPVAPTLGKILVPEGYTLTQIAKAVTVNSGSNEKNAKTPFSEADFMKTVQDPTFIAKMVKAYPKLFASLPTKDSGIKYQLEGYLFPATYDYTKSSTVESVIENMIQAANTQLTPYYDTIAQKNLTVNEVLSLAALVEKEANNDDDRRNVAGTFYNRMNAGMTLGSNLSILYAEGKLGEKTSLSEDANIDTNLDSPYNLYTNTGFGPGPVDSPSLSSIKAVLDPAQNDYFYFVADVTTGKVYFAKTLAEQNANVQKYVNDKISS</sequence>
<evidence type="ECO:0000256" key="1">
    <source>
        <dbReference type="HAMAP-Rule" id="MF_02065"/>
    </source>
</evidence>
<keyword evidence="1" id="KW-0456">Lyase</keyword>
<organism evidence="3 4">
    <name type="scientific">Lactococcus lactis subsp. lactis</name>
    <name type="common">Streptococcus lactis</name>
    <dbReference type="NCBI Taxonomy" id="1360"/>
    <lineage>
        <taxon>Bacteria</taxon>
        <taxon>Bacillati</taxon>
        <taxon>Bacillota</taxon>
        <taxon>Bacilli</taxon>
        <taxon>Lactobacillales</taxon>
        <taxon>Streptococcaceae</taxon>
        <taxon>Lactococcus</taxon>
    </lineage>
</organism>
<evidence type="ECO:0000313" key="3">
    <source>
        <dbReference type="EMBL" id="GAM79638.1"/>
    </source>
</evidence>
<name>A0A0B8QXI4_LACLL</name>
<dbReference type="PATRIC" id="fig|1360.112.peg.2016"/>
<comment type="subcellular location">
    <subcellularLocation>
        <location evidence="1">Cell membrane</location>
        <topology evidence="1">Single-pass membrane protein</topology>
    </subcellularLocation>
</comment>
<dbReference type="GO" id="GO:0009252">
    <property type="term" value="P:peptidoglycan biosynthetic process"/>
    <property type="evidence" value="ECO:0007669"/>
    <property type="project" value="UniProtKB-UniRule"/>
</dbReference>
<dbReference type="PANTHER" id="PTHR30518:SF2">
    <property type="entry name" value="ENDOLYTIC MUREIN TRANSGLYCOSYLASE"/>
    <property type="match status" value="1"/>
</dbReference>
<keyword evidence="1" id="KW-0961">Cell wall biogenesis/degradation</keyword>
<gene>
    <name evidence="1" type="primary">mltG</name>
    <name evidence="3" type="ORF">JCM5805K_0746</name>
</gene>
<proteinExistence type="inferred from homology"/>
<feature type="compositionally biased region" description="Basic and acidic residues" evidence="2">
    <location>
        <begin position="120"/>
        <end position="144"/>
    </location>
</feature>
<protein>
    <recommendedName>
        <fullName evidence="1">Endolytic murein transglycosylase</fullName>
        <ecNumber evidence="1">4.2.2.29</ecNumber>
    </recommendedName>
    <alternativeName>
        <fullName evidence="1">Peptidoglycan lytic transglycosylase</fullName>
    </alternativeName>
    <alternativeName>
        <fullName evidence="1">Peptidoglycan polymerization terminase</fullName>
    </alternativeName>
</protein>
<feature type="compositionally biased region" description="Polar residues" evidence="2">
    <location>
        <begin position="107"/>
        <end position="119"/>
    </location>
</feature>
<dbReference type="GO" id="GO:0005886">
    <property type="term" value="C:plasma membrane"/>
    <property type="evidence" value="ECO:0007669"/>
    <property type="project" value="UniProtKB-SubCell"/>
</dbReference>
<dbReference type="NCBIfam" id="TIGR00247">
    <property type="entry name" value="endolytic transglycosylase MltG"/>
    <property type="match status" value="1"/>
</dbReference>
<dbReference type="GO" id="GO:0008932">
    <property type="term" value="F:lytic endotransglycosylase activity"/>
    <property type="evidence" value="ECO:0007669"/>
    <property type="project" value="UniProtKB-UniRule"/>
</dbReference>
<dbReference type="CDD" id="cd08010">
    <property type="entry name" value="MltG_like"/>
    <property type="match status" value="1"/>
</dbReference>
<dbReference type="Gene3D" id="3.30.160.60">
    <property type="entry name" value="Classic Zinc Finger"/>
    <property type="match status" value="1"/>
</dbReference>
<feature type="compositionally biased region" description="Acidic residues" evidence="2">
    <location>
        <begin position="74"/>
        <end position="93"/>
    </location>
</feature>
<reference evidence="3 4" key="1">
    <citation type="submission" date="2015-01" db="EMBL/GenBank/DDBJ databases">
        <title>Lactococcus lactis subsp.lactis JCM 5805 whole genome shotgun sequence.</title>
        <authorList>
            <person name="Fujii T."/>
            <person name="Tomita Y."/>
            <person name="Ikushima S."/>
            <person name="Fujiwara D."/>
        </authorList>
    </citation>
    <scope>NUCLEOTIDE SEQUENCE [LARGE SCALE GENOMIC DNA]</scope>
    <source>
        <strain evidence="3 4">JCM 5805</strain>
    </source>
</reference>
<dbReference type="InterPro" id="IPR003770">
    <property type="entry name" value="MLTG-like"/>
</dbReference>
<comment type="caution">
    <text evidence="3">The sequence shown here is derived from an EMBL/GenBank/DDBJ whole genome shotgun (WGS) entry which is preliminary data.</text>
</comment>
<dbReference type="Pfam" id="PF02618">
    <property type="entry name" value="YceG"/>
    <property type="match status" value="1"/>
</dbReference>
<dbReference type="Gene3D" id="3.30.1490.480">
    <property type="entry name" value="Endolytic murein transglycosylase"/>
    <property type="match status" value="1"/>
</dbReference>